<evidence type="ECO:0000259" key="3">
    <source>
        <dbReference type="Pfam" id="PF17853"/>
    </source>
</evidence>
<keyword evidence="5" id="KW-1185">Reference proteome</keyword>
<evidence type="ECO:0000259" key="2">
    <source>
        <dbReference type="Pfam" id="PF13556"/>
    </source>
</evidence>
<proteinExistence type="predicted"/>
<dbReference type="InterPro" id="IPR008599">
    <property type="entry name" value="Diacid_rec"/>
</dbReference>
<dbReference type="Proteomes" id="UP000886818">
    <property type="component" value="Chromosome"/>
</dbReference>
<dbReference type="InterPro" id="IPR025736">
    <property type="entry name" value="PucR_C-HTH_dom"/>
</dbReference>
<protein>
    <submittedName>
        <fullName evidence="4">Helix-turn-helix domain-containing protein</fullName>
    </submittedName>
</protein>
<dbReference type="PANTHER" id="PTHR33744">
    <property type="entry name" value="CARBOHYDRATE DIACID REGULATOR"/>
    <property type="match status" value="1"/>
</dbReference>
<reference evidence="4" key="1">
    <citation type="submission" date="2021-07" db="EMBL/GenBank/DDBJ databases">
        <title>Complete genome sequence of Crassaminicella sp. 143-21, isolated from a deep-sea hydrothermal vent.</title>
        <authorList>
            <person name="Li X."/>
        </authorList>
    </citation>
    <scope>NUCLEOTIDE SEQUENCE</scope>
    <source>
        <strain evidence="4">143-21</strain>
    </source>
</reference>
<name>A0ABX8R8M8_9CLOT</name>
<dbReference type="InterPro" id="IPR051448">
    <property type="entry name" value="CdaR-like_regulators"/>
</dbReference>
<evidence type="ECO:0000313" key="4">
    <source>
        <dbReference type="EMBL" id="QXM05383.1"/>
    </source>
</evidence>
<organism evidence="4 5">
    <name type="scientific">Crassaminicella indica</name>
    <dbReference type="NCBI Taxonomy" id="2855394"/>
    <lineage>
        <taxon>Bacteria</taxon>
        <taxon>Bacillati</taxon>
        <taxon>Bacillota</taxon>
        <taxon>Clostridia</taxon>
        <taxon>Eubacteriales</taxon>
        <taxon>Clostridiaceae</taxon>
        <taxon>Crassaminicella</taxon>
    </lineage>
</organism>
<sequence length="388" mass="45547">MILSQELAQKCVERIIENLGNYIEINIMNNKGIIIASGSKGRIGTYCKFAEEAIKKKKSINIYKEDVEKYEGVKEGINIPFFYKESIIGVIGVIGDLSYLEKTAKIVKMVVELIIERELLKEGEYIYSNKIRLLVNRILKLHREEDSYSIMQFASELGYDLSLPRVAFLLYFKNIDDLDLTNVTNIYNQFTKEMESLTNIDTQDIISNIDTNKILIFKAVNNTEYSYVKKYILDFYMQLKDRIKSKLGKEIYFTVGSLYENVLDIKESYKEAMFMLEYCIKYEINKEIVFIDDYIIEYLCTKIPKKYLEHFLSKYAKKIKGKDELINTIKGLIKNNMNLKKTAKDLYVHRNTIIFRVNKIKELLGVDPMHNDTDRVLLRLLYNYINNN</sequence>
<dbReference type="InterPro" id="IPR041522">
    <property type="entry name" value="CdaR_GGDEF"/>
</dbReference>
<dbReference type="Pfam" id="PF05651">
    <property type="entry name" value="Diacid_rec"/>
    <property type="match status" value="1"/>
</dbReference>
<evidence type="ECO:0000313" key="5">
    <source>
        <dbReference type="Proteomes" id="UP000886818"/>
    </source>
</evidence>
<feature type="domain" description="Putative sugar diacid recognition" evidence="1">
    <location>
        <begin position="3"/>
        <end position="129"/>
    </location>
</feature>
<dbReference type="EMBL" id="CP078093">
    <property type="protein sequence ID" value="QXM05383.1"/>
    <property type="molecule type" value="Genomic_DNA"/>
</dbReference>
<feature type="domain" description="CdaR GGDEF-like" evidence="3">
    <location>
        <begin position="145"/>
        <end position="277"/>
    </location>
</feature>
<evidence type="ECO:0000259" key="1">
    <source>
        <dbReference type="Pfam" id="PF05651"/>
    </source>
</evidence>
<feature type="domain" description="PucR C-terminal helix-turn-helix" evidence="2">
    <location>
        <begin position="325"/>
        <end position="372"/>
    </location>
</feature>
<dbReference type="Pfam" id="PF13556">
    <property type="entry name" value="HTH_30"/>
    <property type="match status" value="1"/>
</dbReference>
<dbReference type="PANTHER" id="PTHR33744:SF16">
    <property type="entry name" value="CARBOHYDRATE DIACID REGULATOR"/>
    <property type="match status" value="1"/>
</dbReference>
<dbReference type="RefSeq" id="WP_218282082.1">
    <property type="nucleotide sequence ID" value="NZ_CP078093.1"/>
</dbReference>
<gene>
    <name evidence="4" type="ORF">KVH43_08265</name>
</gene>
<accession>A0ABX8R8M8</accession>
<dbReference type="Pfam" id="PF17853">
    <property type="entry name" value="GGDEF_2"/>
    <property type="match status" value="1"/>
</dbReference>